<dbReference type="PANTHER" id="PTHR12443:SF9">
    <property type="entry name" value="TRANSLOCATION PROTEIN SEC62"/>
    <property type="match status" value="1"/>
</dbReference>
<protein>
    <recommendedName>
        <fullName evidence="3">Translocation protein SEC62</fullName>
    </recommendedName>
</protein>
<keyword evidence="9" id="KW-0811">Translocation</keyword>
<sequence>MNSCFPFYQSITYNLQICETQHTTLYEKQNRNLLTMKKTSGGGSGAAGDKKRGRRSYVDSSTDAPPRVVRFTERSDTSAKQAAKKDVFQTFAEKVRDHKELESRWAVLQETRVEYFRGKDFVSFLRNHPELKDLLESDKNLEIEDVANSLLRKNLIVRCDRVVKTVRPGKRKLSTWPAHLEIFPRTIFKHLFWLFLYNSMYYEDMAVDQLFSDNDAFFAWTFVNRRPLWQTLLSFCWPVLTLAICLFPVYPHQVKLLILYFCAGVLLLILCMLLLRALVFGALWIALGKRVWFFPNILAEEATLKELFQFWPQKDEGERPKWTARLFFALVAVLVILLMRHHAPDEAARARYQKRVSNIIDDVLEWSPRLALSGMMDKQTMANETDSGKNTTDDGVEAMPSPDHKEDDTIPDQFEEDETLDHHY</sequence>
<dbReference type="GO" id="GO:0005789">
    <property type="term" value="C:endoplasmic reticulum membrane"/>
    <property type="evidence" value="ECO:0007669"/>
    <property type="project" value="UniProtKB-SubCell"/>
</dbReference>
<evidence type="ECO:0000256" key="3">
    <source>
        <dbReference type="ARBA" id="ARBA00021257"/>
    </source>
</evidence>
<dbReference type="AlphaFoldDB" id="A0A8X8YLI6"/>
<evidence type="ECO:0000313" key="13">
    <source>
        <dbReference type="EMBL" id="KAG6435113.1"/>
    </source>
</evidence>
<evidence type="ECO:0000256" key="7">
    <source>
        <dbReference type="ARBA" id="ARBA00022927"/>
    </source>
</evidence>
<feature type="compositionally biased region" description="Acidic residues" evidence="11">
    <location>
        <begin position="409"/>
        <end position="424"/>
    </location>
</feature>
<dbReference type="Proteomes" id="UP000298416">
    <property type="component" value="Unassembled WGS sequence"/>
</dbReference>
<comment type="subcellular location">
    <subcellularLocation>
        <location evidence="1">Endoplasmic reticulum membrane</location>
        <topology evidence="1">Multi-pass membrane protein</topology>
    </subcellularLocation>
</comment>
<keyword evidence="6" id="KW-0256">Endoplasmic reticulum</keyword>
<keyword evidence="7" id="KW-0653">Protein transport</keyword>
<accession>A0A8X8YLI6</accession>
<evidence type="ECO:0000256" key="4">
    <source>
        <dbReference type="ARBA" id="ARBA00022448"/>
    </source>
</evidence>
<evidence type="ECO:0000256" key="8">
    <source>
        <dbReference type="ARBA" id="ARBA00022989"/>
    </source>
</evidence>
<evidence type="ECO:0000256" key="5">
    <source>
        <dbReference type="ARBA" id="ARBA00022692"/>
    </source>
</evidence>
<evidence type="ECO:0000256" key="1">
    <source>
        <dbReference type="ARBA" id="ARBA00004477"/>
    </source>
</evidence>
<evidence type="ECO:0000313" key="14">
    <source>
        <dbReference type="Proteomes" id="UP000298416"/>
    </source>
</evidence>
<dbReference type="InterPro" id="IPR004728">
    <property type="entry name" value="Sec62"/>
</dbReference>
<organism evidence="13">
    <name type="scientific">Salvia splendens</name>
    <name type="common">Scarlet sage</name>
    <dbReference type="NCBI Taxonomy" id="180675"/>
    <lineage>
        <taxon>Eukaryota</taxon>
        <taxon>Viridiplantae</taxon>
        <taxon>Streptophyta</taxon>
        <taxon>Embryophyta</taxon>
        <taxon>Tracheophyta</taxon>
        <taxon>Spermatophyta</taxon>
        <taxon>Magnoliopsida</taxon>
        <taxon>eudicotyledons</taxon>
        <taxon>Gunneridae</taxon>
        <taxon>Pentapetalae</taxon>
        <taxon>asterids</taxon>
        <taxon>lamiids</taxon>
        <taxon>Lamiales</taxon>
        <taxon>Lamiaceae</taxon>
        <taxon>Nepetoideae</taxon>
        <taxon>Mentheae</taxon>
        <taxon>Salviinae</taxon>
        <taxon>Salvia</taxon>
        <taxon>Salvia subgen. Calosphace</taxon>
        <taxon>core Calosphace</taxon>
    </lineage>
</organism>
<feature type="region of interest" description="Disordered" evidence="11">
    <location>
        <begin position="382"/>
        <end position="424"/>
    </location>
</feature>
<dbReference type="GO" id="GO:0031204">
    <property type="term" value="P:post-translational protein targeting to membrane, translocation"/>
    <property type="evidence" value="ECO:0007669"/>
    <property type="project" value="TreeGrafter"/>
</dbReference>
<evidence type="ECO:0000256" key="2">
    <source>
        <dbReference type="ARBA" id="ARBA00010604"/>
    </source>
</evidence>
<reference evidence="13" key="1">
    <citation type="submission" date="2018-01" db="EMBL/GenBank/DDBJ databases">
        <authorList>
            <person name="Mao J.F."/>
        </authorList>
    </citation>
    <scope>NUCLEOTIDE SEQUENCE</scope>
    <source>
        <strain evidence="13">Huo1</strain>
        <tissue evidence="13">Leaf</tissue>
    </source>
</reference>
<feature type="transmembrane region" description="Helical" evidence="12">
    <location>
        <begin position="322"/>
        <end position="339"/>
    </location>
</feature>
<keyword evidence="4" id="KW-0813">Transport</keyword>
<comment type="caution">
    <text evidence="13">The sequence shown here is derived from an EMBL/GenBank/DDBJ whole genome shotgun (WGS) entry which is preliminary data.</text>
</comment>
<name>A0A8X8YLI6_SALSN</name>
<keyword evidence="14" id="KW-1185">Reference proteome</keyword>
<reference evidence="13" key="2">
    <citation type="submission" date="2020-08" db="EMBL/GenBank/DDBJ databases">
        <title>Plant Genome Project.</title>
        <authorList>
            <person name="Zhang R.-G."/>
        </authorList>
    </citation>
    <scope>NUCLEOTIDE SEQUENCE</scope>
    <source>
        <strain evidence="13">Huo1</strain>
        <tissue evidence="13">Leaf</tissue>
    </source>
</reference>
<evidence type="ECO:0000256" key="6">
    <source>
        <dbReference type="ARBA" id="ARBA00022824"/>
    </source>
</evidence>
<evidence type="ECO:0000256" key="10">
    <source>
        <dbReference type="ARBA" id="ARBA00023136"/>
    </source>
</evidence>
<keyword evidence="10 12" id="KW-0472">Membrane</keyword>
<evidence type="ECO:0000256" key="12">
    <source>
        <dbReference type="SAM" id="Phobius"/>
    </source>
</evidence>
<evidence type="ECO:0000256" key="11">
    <source>
        <dbReference type="SAM" id="MobiDB-lite"/>
    </source>
</evidence>
<dbReference type="Pfam" id="PF03839">
    <property type="entry name" value="Sec62"/>
    <property type="match status" value="1"/>
</dbReference>
<keyword evidence="8 12" id="KW-1133">Transmembrane helix</keyword>
<evidence type="ECO:0000256" key="9">
    <source>
        <dbReference type="ARBA" id="ARBA00023010"/>
    </source>
</evidence>
<feature type="region of interest" description="Disordered" evidence="11">
    <location>
        <begin position="36"/>
        <end position="63"/>
    </location>
</feature>
<feature type="transmembrane region" description="Helical" evidence="12">
    <location>
        <begin position="228"/>
        <end position="250"/>
    </location>
</feature>
<dbReference type="EMBL" id="PNBA02000002">
    <property type="protein sequence ID" value="KAG6435113.1"/>
    <property type="molecule type" value="Genomic_DNA"/>
</dbReference>
<comment type="similarity">
    <text evidence="2">Belongs to the SEC62 family.</text>
</comment>
<keyword evidence="5 12" id="KW-0812">Transmembrane</keyword>
<gene>
    <name evidence="13" type="ORF">SASPL_106764</name>
</gene>
<dbReference type="PANTHER" id="PTHR12443">
    <property type="entry name" value="TRANSLOCATION PROTEIN SEC62"/>
    <property type="match status" value="1"/>
</dbReference>
<feature type="transmembrane region" description="Helical" evidence="12">
    <location>
        <begin position="257"/>
        <end position="287"/>
    </location>
</feature>
<proteinExistence type="inferred from homology"/>